<dbReference type="RefSeq" id="WP_059746760.1">
    <property type="nucleotide sequence ID" value="NZ_LRDC01000036.1"/>
</dbReference>
<evidence type="ECO:0000256" key="1">
    <source>
        <dbReference type="ARBA" id="ARBA00004651"/>
    </source>
</evidence>
<dbReference type="AlphaFoldDB" id="A0A106BY55"/>
<comment type="subcellular location">
    <subcellularLocation>
        <location evidence="1">Cell membrane</location>
        <topology evidence="1">Multi-pass membrane protein</topology>
    </subcellularLocation>
</comment>
<dbReference type="InterPro" id="IPR011577">
    <property type="entry name" value="Cyt_b561_bac/Ni-Hgenase"/>
</dbReference>
<keyword evidence="5 6" id="KW-0472">Membrane</keyword>
<dbReference type="EMBL" id="LRDC01000036">
    <property type="protein sequence ID" value="KVX00748.1"/>
    <property type="molecule type" value="Genomic_DNA"/>
</dbReference>
<comment type="caution">
    <text evidence="8">The sequence shown here is derived from an EMBL/GenBank/DDBJ whole genome shotgun (WGS) entry which is preliminary data.</text>
</comment>
<dbReference type="GO" id="GO:0009055">
    <property type="term" value="F:electron transfer activity"/>
    <property type="evidence" value="ECO:0007669"/>
    <property type="project" value="InterPro"/>
</dbReference>
<proteinExistence type="predicted"/>
<evidence type="ECO:0000256" key="2">
    <source>
        <dbReference type="ARBA" id="ARBA00022475"/>
    </source>
</evidence>
<name>A0A106BY55_SHEFR</name>
<dbReference type="GO" id="GO:0022904">
    <property type="term" value="P:respiratory electron transport chain"/>
    <property type="evidence" value="ECO:0007669"/>
    <property type="project" value="InterPro"/>
</dbReference>
<organism evidence="8">
    <name type="scientific">Shewanella frigidimarina</name>
    <dbReference type="NCBI Taxonomy" id="56812"/>
    <lineage>
        <taxon>Bacteria</taxon>
        <taxon>Pseudomonadati</taxon>
        <taxon>Pseudomonadota</taxon>
        <taxon>Gammaproteobacteria</taxon>
        <taxon>Alteromonadales</taxon>
        <taxon>Shewanellaceae</taxon>
        <taxon>Shewanella</taxon>
    </lineage>
</organism>
<dbReference type="GO" id="GO:0005886">
    <property type="term" value="C:plasma membrane"/>
    <property type="evidence" value="ECO:0007669"/>
    <property type="project" value="UniProtKB-SubCell"/>
</dbReference>
<gene>
    <name evidence="8" type="ORF">AWJ07_19880</name>
</gene>
<dbReference type="Pfam" id="PF01292">
    <property type="entry name" value="Ni_hydr_CYTB"/>
    <property type="match status" value="1"/>
</dbReference>
<evidence type="ECO:0000256" key="5">
    <source>
        <dbReference type="ARBA" id="ARBA00023136"/>
    </source>
</evidence>
<protein>
    <recommendedName>
        <fullName evidence="7">Cytochrome b561 bacterial/Ni-hydrogenase domain-containing protein</fullName>
    </recommendedName>
</protein>
<feature type="transmembrane region" description="Helical" evidence="6">
    <location>
        <begin position="12"/>
        <end position="33"/>
    </location>
</feature>
<keyword evidence="2" id="KW-1003">Cell membrane</keyword>
<evidence type="ECO:0000256" key="6">
    <source>
        <dbReference type="SAM" id="Phobius"/>
    </source>
</evidence>
<feature type="domain" description="Cytochrome b561 bacterial/Ni-hydrogenase" evidence="7">
    <location>
        <begin position="7"/>
        <end position="165"/>
    </location>
</feature>
<reference evidence="8 9" key="1">
    <citation type="submission" date="2016-01" db="EMBL/GenBank/DDBJ databases">
        <title>Draft genome of the antarctic isolate Shewanella frigidimarina Ag06-30.</title>
        <authorList>
            <person name="Parmeciano Di Noto G."/>
            <person name="Vazquez S."/>
            <person name="Mac Cormack W."/>
            <person name="Iriarte A."/>
            <person name="Quiroga C."/>
        </authorList>
    </citation>
    <scope>NUCLEOTIDE SEQUENCE [LARGE SCALE GENOMIC DNA]</scope>
    <source>
        <strain evidence="8 9">Ag06-30</strain>
    </source>
</reference>
<evidence type="ECO:0000313" key="9">
    <source>
        <dbReference type="Proteomes" id="UP000055702"/>
    </source>
</evidence>
<dbReference type="Proteomes" id="UP000055702">
    <property type="component" value="Unassembled WGS sequence"/>
</dbReference>
<feature type="transmembrane region" description="Helical" evidence="6">
    <location>
        <begin position="107"/>
        <end position="131"/>
    </location>
</feature>
<feature type="transmembrane region" description="Helical" evidence="6">
    <location>
        <begin position="143"/>
        <end position="166"/>
    </location>
</feature>
<feature type="transmembrane region" description="Helical" evidence="6">
    <location>
        <begin position="45"/>
        <end position="64"/>
    </location>
</feature>
<accession>A0A106BY55</accession>
<sequence>MVLKPLWQRIEAVLHPLMILMSLLLICTSPWILIGRQLSPRASVWDVFHVYGGLFTTLLALMFTYKVCAAGQWRQFFPWLTFELTPLLADVRGLVHGQLPHSGGKGLISVIEGIGVILLLLVVCSGAGWYIADPSNALAWRGYHIVFAQGFIGFIVVHCLLALLHLRDFFN</sequence>
<evidence type="ECO:0000313" key="8">
    <source>
        <dbReference type="EMBL" id="KVX00748.1"/>
    </source>
</evidence>
<evidence type="ECO:0000256" key="3">
    <source>
        <dbReference type="ARBA" id="ARBA00022692"/>
    </source>
</evidence>
<dbReference type="InterPro" id="IPR016174">
    <property type="entry name" value="Di-haem_cyt_TM"/>
</dbReference>
<keyword evidence="3 6" id="KW-0812">Transmembrane</keyword>
<evidence type="ECO:0000259" key="7">
    <source>
        <dbReference type="Pfam" id="PF01292"/>
    </source>
</evidence>
<evidence type="ECO:0000256" key="4">
    <source>
        <dbReference type="ARBA" id="ARBA00022989"/>
    </source>
</evidence>
<keyword evidence="4 6" id="KW-1133">Transmembrane helix</keyword>
<dbReference type="SUPFAM" id="SSF81342">
    <property type="entry name" value="Transmembrane di-heme cytochromes"/>
    <property type="match status" value="1"/>
</dbReference>